<evidence type="ECO:0000256" key="1">
    <source>
        <dbReference type="ARBA" id="ARBA00001966"/>
    </source>
</evidence>
<sequence>MPRTSKEWVDEMLRDHYRDARQAKEDGRLVCWSTSIAPQELLTTMDIVTMYPENHAAAIGARRDTEPFIAYTERKGYSSDLCSYARVNLAYAELQHSEAENMPMPDFLLCTSNICHTVIKWYENLSKELNIPLIMFDTPFNHTDQVQDHNAKYMKGQLYHIIDQLEEITGRKFDYERLREVMEISNETCYWWKKATELAAAHPSPLDGFDIFNYMAIIVFARGTTQARDLFHLWHDELQEKIRLHQGPWKDQEEKYRVLWDGIACWPYLRYTYKTLKKLGINMVTSTYPKSWTVSYETGDIEGMARAYSGNVYPNRNLNYDVDNMVGLARKFDLDGIIFHSNRSCKLMDFRQYEVQRRVLEACGVPSVIFDGDQTDPRLFSEAQYETRVQALAEMMETNRAKKGRAAQ</sequence>
<organism evidence="6 7">
    <name type="scientific">Evtepia gabavorous</name>
    <dbReference type="NCBI Taxonomy" id="2211183"/>
    <lineage>
        <taxon>Bacteria</taxon>
        <taxon>Bacillati</taxon>
        <taxon>Bacillota</taxon>
        <taxon>Clostridia</taxon>
        <taxon>Eubacteriales</taxon>
        <taxon>Evtepia</taxon>
    </lineage>
</organism>
<comment type="similarity">
    <text evidence="2">Belongs to the FldB/FldC dehydratase alpha/beta subunit family.</text>
</comment>
<proteinExistence type="inferred from homology"/>
<dbReference type="AlphaFoldDB" id="A0A3E2B479"/>
<evidence type="ECO:0000256" key="2">
    <source>
        <dbReference type="ARBA" id="ARBA00005806"/>
    </source>
</evidence>
<dbReference type="GO" id="GO:0046872">
    <property type="term" value="F:metal ion binding"/>
    <property type="evidence" value="ECO:0007669"/>
    <property type="project" value="UniProtKB-KW"/>
</dbReference>
<evidence type="ECO:0000256" key="3">
    <source>
        <dbReference type="ARBA" id="ARBA00022723"/>
    </source>
</evidence>
<dbReference type="GO" id="GO:0051536">
    <property type="term" value="F:iron-sulfur cluster binding"/>
    <property type="evidence" value="ECO:0007669"/>
    <property type="project" value="UniProtKB-KW"/>
</dbReference>
<accession>A0A3E2B479</accession>
<keyword evidence="3" id="KW-0479">Metal-binding</keyword>
<name>A0A3E2B479_9FIRM</name>
<evidence type="ECO:0000256" key="4">
    <source>
        <dbReference type="ARBA" id="ARBA00023004"/>
    </source>
</evidence>
<evidence type="ECO:0000313" key="7">
    <source>
        <dbReference type="Proteomes" id="UP000260649"/>
    </source>
</evidence>
<comment type="cofactor">
    <cofactor evidence="1">
        <name>[4Fe-4S] cluster</name>
        <dbReference type="ChEBI" id="CHEBI:49883"/>
    </cofactor>
</comment>
<dbReference type="Gene3D" id="3.40.50.11900">
    <property type="match status" value="1"/>
</dbReference>
<dbReference type="Proteomes" id="UP000260649">
    <property type="component" value="Unassembled WGS sequence"/>
</dbReference>
<dbReference type="GO" id="GO:0016836">
    <property type="term" value="F:hydro-lyase activity"/>
    <property type="evidence" value="ECO:0007669"/>
    <property type="project" value="UniProtKB-ARBA"/>
</dbReference>
<dbReference type="OrthoDB" id="9810278at2"/>
<keyword evidence="5" id="KW-0411">Iron-sulfur</keyword>
<dbReference type="Gene3D" id="3.40.50.11890">
    <property type="match status" value="1"/>
</dbReference>
<dbReference type="EMBL" id="QQRQ01000007">
    <property type="protein sequence ID" value="RFT06794.1"/>
    <property type="molecule type" value="Genomic_DNA"/>
</dbReference>
<dbReference type="Pfam" id="PF06050">
    <property type="entry name" value="HGD-D"/>
    <property type="match status" value="1"/>
</dbReference>
<reference evidence="6 7" key="1">
    <citation type="submission" date="2018-07" db="EMBL/GenBank/DDBJ databases">
        <title>GABA Modulating Bacteria of the Human Gut Microbiota.</title>
        <authorList>
            <person name="Strandwitz P."/>
            <person name="Kim K.H."/>
            <person name="Terekhova D."/>
            <person name="Liu J.K."/>
            <person name="Sharma A."/>
            <person name="Levering J."/>
            <person name="Mcdonald D."/>
            <person name="Dietrich D."/>
            <person name="Ramadhar T.R."/>
            <person name="Lekbua A."/>
            <person name="Mroue N."/>
            <person name="Liston C."/>
            <person name="Stewart E.J."/>
            <person name="Dubin M.J."/>
            <person name="Zengler K."/>
            <person name="Knight R."/>
            <person name="Gilbert J.A."/>
            <person name="Clardy J."/>
            <person name="Lewis K."/>
        </authorList>
    </citation>
    <scope>NUCLEOTIDE SEQUENCE [LARGE SCALE GENOMIC DNA]</scope>
    <source>
        <strain evidence="6 7">KLE1738</strain>
    </source>
</reference>
<keyword evidence="7" id="KW-1185">Reference proteome</keyword>
<gene>
    <name evidence="6" type="ORF">DV520_06055</name>
</gene>
<dbReference type="InterPro" id="IPR010327">
    <property type="entry name" value="FldB/FldC_alpha/beta"/>
</dbReference>
<comment type="caution">
    <text evidence="6">The sequence shown here is derived from an EMBL/GenBank/DDBJ whole genome shotgun (WGS) entry which is preliminary data.</text>
</comment>
<evidence type="ECO:0000313" key="6">
    <source>
        <dbReference type="EMBL" id="RFT06794.1"/>
    </source>
</evidence>
<protein>
    <submittedName>
        <fullName evidence="6">2-hydroxyacyl-CoA dehydratase</fullName>
    </submittedName>
</protein>
<keyword evidence="4" id="KW-0408">Iron</keyword>
<dbReference type="PANTHER" id="PTHR30548:SF4">
    <property type="entry name" value="SUBUNIT OF OXYGEN-SENSITIVE 2-HYDROXYISOCAPROYL-COA DEHYDRATASE"/>
    <property type="match status" value="1"/>
</dbReference>
<evidence type="ECO:0000256" key="5">
    <source>
        <dbReference type="ARBA" id="ARBA00023014"/>
    </source>
</evidence>
<dbReference type="PANTHER" id="PTHR30548">
    <property type="entry name" value="2-HYDROXYGLUTARYL-COA DEHYDRATASE, D-COMPONENT-RELATED"/>
    <property type="match status" value="1"/>
</dbReference>